<reference evidence="3 4" key="1">
    <citation type="submission" date="2016-11" db="EMBL/GenBank/DDBJ databases">
        <title>The macronuclear genome of Stentor coeruleus: a giant cell with tiny introns.</title>
        <authorList>
            <person name="Slabodnick M."/>
            <person name="Ruby J.G."/>
            <person name="Reiff S.B."/>
            <person name="Swart E.C."/>
            <person name="Gosai S."/>
            <person name="Prabakaran S."/>
            <person name="Witkowska E."/>
            <person name="Larue G.E."/>
            <person name="Fisher S."/>
            <person name="Freeman R.M."/>
            <person name="Gunawardena J."/>
            <person name="Chu W."/>
            <person name="Stover N.A."/>
            <person name="Gregory B.D."/>
            <person name="Nowacki M."/>
            <person name="Derisi J."/>
            <person name="Roy S.W."/>
            <person name="Marshall W.F."/>
            <person name="Sood P."/>
        </authorList>
    </citation>
    <scope>NUCLEOTIDE SEQUENCE [LARGE SCALE GENOMIC DNA]</scope>
    <source>
        <strain evidence="3">WM001</strain>
    </source>
</reference>
<dbReference type="InterPro" id="IPR017850">
    <property type="entry name" value="Alkaline_phosphatase_core_sf"/>
</dbReference>
<keyword evidence="2" id="KW-0812">Transmembrane</keyword>
<feature type="transmembrane region" description="Helical" evidence="2">
    <location>
        <begin position="5"/>
        <end position="23"/>
    </location>
</feature>
<accession>A0A1R2ANQ2</accession>
<sequence>MKLEVIVTVIVALCLYSLVYIAYNYNIKESQSAYEDNFLNYSNDGSAVKDDSNSYSDSKNSPNGSSPGSTSLSSSETQNNPTDISLIFSSENHKFSSDEYGALPWTFSPDLHCKPKSFNFTDIEIQYFWNYKNYDKCKVDVLYEAEVTQSTISIKCDNGASPEYFTDTRPERLGGLKIIPKWQKELKDYPNTQYVMAKCSSNSIYSFVFNRYKKNIEDNAKTRSLKYSNSTRPLTVILLVFDSVSRGNAYRSWPKVKDFLTKNITQKPFSENFSFYDFANAAIPDMHTLDNMPQILYGMTLSQTEAILKSSVPTSSKFLDLQKKAIWKFFSELGYVTMVAHDDVFDYLPKFAGKEILVDHVFTNFWKACLAVYGFHNHNAKQRCAGDKDSHYFSFDYTSQFIRNYSKSNKFAYVHSNAGHETSGNIKTVDKDLYEFLVSTLEFYNKNNGDLVLMILSDHGIYFPRLQYDIRGFYDTRIPMTFMIMNKEMEKNLKAKEVLEYNQYQLLSRFDINLALKDVAYYPHKNLAEEDYEKFKKDYPVSDVVSIFREKIKNERKCEDIKVPNFSCTCKNFEEVFISGSNEKIIIENLISLAKQYIEIHKTSGDCKSIETWKIKKALKFETMSLKDGRDTFYDISFEVQNNKVINAKAIVYTDEKKNKEGSKLPTKTYPGIVFYMEKTNLYMQISHLEIEGNNKDEICLE</sequence>
<feature type="region of interest" description="Disordered" evidence="1">
    <location>
        <begin position="49"/>
        <end position="79"/>
    </location>
</feature>
<keyword evidence="2" id="KW-0472">Membrane</keyword>
<dbReference type="Pfam" id="PF02995">
    <property type="entry name" value="DUF229"/>
    <property type="match status" value="1"/>
</dbReference>
<dbReference type="OrthoDB" id="413313at2759"/>
<feature type="compositionally biased region" description="Low complexity" evidence="1">
    <location>
        <begin position="53"/>
        <end position="75"/>
    </location>
</feature>
<dbReference type="PANTHER" id="PTHR10974">
    <property type="entry name" value="FI08016P-RELATED"/>
    <property type="match status" value="1"/>
</dbReference>
<keyword evidence="4" id="KW-1185">Reference proteome</keyword>
<gene>
    <name evidence="3" type="ORF">SteCoe_37127</name>
</gene>
<dbReference type="EMBL" id="MPUH01001809">
    <property type="protein sequence ID" value="OMJ66137.1"/>
    <property type="molecule type" value="Genomic_DNA"/>
</dbReference>
<evidence type="ECO:0000256" key="2">
    <source>
        <dbReference type="SAM" id="Phobius"/>
    </source>
</evidence>
<dbReference type="GO" id="GO:0005615">
    <property type="term" value="C:extracellular space"/>
    <property type="evidence" value="ECO:0007669"/>
    <property type="project" value="TreeGrafter"/>
</dbReference>
<evidence type="ECO:0000313" key="4">
    <source>
        <dbReference type="Proteomes" id="UP000187209"/>
    </source>
</evidence>
<dbReference type="PANTHER" id="PTHR10974:SF1">
    <property type="entry name" value="FI08016P-RELATED"/>
    <property type="match status" value="1"/>
</dbReference>
<protein>
    <submittedName>
        <fullName evidence="3">Uncharacterized protein</fullName>
    </submittedName>
</protein>
<comment type="caution">
    <text evidence="3">The sequence shown here is derived from an EMBL/GenBank/DDBJ whole genome shotgun (WGS) entry which is preliminary data.</text>
</comment>
<dbReference type="SUPFAM" id="SSF53649">
    <property type="entry name" value="Alkaline phosphatase-like"/>
    <property type="match status" value="1"/>
</dbReference>
<keyword evidence="2" id="KW-1133">Transmembrane helix</keyword>
<proteinExistence type="predicted"/>
<evidence type="ECO:0000313" key="3">
    <source>
        <dbReference type="EMBL" id="OMJ66137.1"/>
    </source>
</evidence>
<name>A0A1R2ANQ2_9CILI</name>
<evidence type="ECO:0000256" key="1">
    <source>
        <dbReference type="SAM" id="MobiDB-lite"/>
    </source>
</evidence>
<dbReference type="InterPro" id="IPR004245">
    <property type="entry name" value="DUF229"/>
</dbReference>
<dbReference type="Proteomes" id="UP000187209">
    <property type="component" value="Unassembled WGS sequence"/>
</dbReference>
<organism evidence="3 4">
    <name type="scientific">Stentor coeruleus</name>
    <dbReference type="NCBI Taxonomy" id="5963"/>
    <lineage>
        <taxon>Eukaryota</taxon>
        <taxon>Sar</taxon>
        <taxon>Alveolata</taxon>
        <taxon>Ciliophora</taxon>
        <taxon>Postciliodesmatophora</taxon>
        <taxon>Heterotrichea</taxon>
        <taxon>Heterotrichida</taxon>
        <taxon>Stentoridae</taxon>
        <taxon>Stentor</taxon>
    </lineage>
</organism>
<dbReference type="AlphaFoldDB" id="A0A1R2ANQ2"/>